<proteinExistence type="predicted"/>
<name>A0A8S5VBA5_9CAUD</name>
<organism evidence="1">
    <name type="scientific">Myoviridae sp. ctbEa13</name>
    <dbReference type="NCBI Taxonomy" id="2825136"/>
    <lineage>
        <taxon>Viruses</taxon>
        <taxon>Duplodnaviria</taxon>
        <taxon>Heunggongvirae</taxon>
        <taxon>Uroviricota</taxon>
        <taxon>Caudoviricetes</taxon>
    </lineage>
</organism>
<dbReference type="Gene3D" id="3.40.1350.10">
    <property type="match status" value="1"/>
</dbReference>
<evidence type="ECO:0000313" key="1">
    <source>
        <dbReference type="EMBL" id="DAG04012.1"/>
    </source>
</evidence>
<reference evidence="1" key="1">
    <citation type="journal article" date="2021" name="Proc. Natl. Acad. Sci. U.S.A.">
        <title>A Catalog of Tens of Thousands of Viruses from Human Metagenomes Reveals Hidden Associations with Chronic Diseases.</title>
        <authorList>
            <person name="Tisza M.J."/>
            <person name="Buck C.B."/>
        </authorList>
    </citation>
    <scope>NUCLEOTIDE SEQUENCE</scope>
    <source>
        <strain evidence="1">CtbEa13</strain>
    </source>
</reference>
<sequence>MTPEKIVQNKILEALRDLEKDGYPIIIQRRQAGSYNYSKGIPDVYFIYNGIHVECEVKRPGGHLSTMQEKWRDRCLQRNCLWCCVESIEDLKLFMRIHFDINI</sequence>
<dbReference type="EMBL" id="BK016237">
    <property type="protein sequence ID" value="DAG04012.1"/>
    <property type="molecule type" value="Genomic_DNA"/>
</dbReference>
<dbReference type="GO" id="GO:0003676">
    <property type="term" value="F:nucleic acid binding"/>
    <property type="evidence" value="ECO:0007669"/>
    <property type="project" value="InterPro"/>
</dbReference>
<accession>A0A8S5VBA5</accession>
<dbReference type="InterPro" id="IPR011856">
    <property type="entry name" value="tRNA_endonuc-like_dom_sf"/>
</dbReference>
<protein>
    <submittedName>
        <fullName evidence="1">Nuclease</fullName>
    </submittedName>
</protein>